<dbReference type="Proteomes" id="UP000599437">
    <property type="component" value="Unassembled WGS sequence"/>
</dbReference>
<evidence type="ECO:0000313" key="1">
    <source>
        <dbReference type="EMBL" id="GHB30527.1"/>
    </source>
</evidence>
<gene>
    <name evidence="1" type="ORF">GCM10010346_62410</name>
</gene>
<dbReference type="EMBL" id="BMVO01000037">
    <property type="protein sequence ID" value="GHB30527.1"/>
    <property type="molecule type" value="Genomic_DNA"/>
</dbReference>
<sequence length="104" mass="10644">MDHAGLVVPLVVLALAVGGLGMRPALAGAQLGEAFLQPVLLADHLPQLAAAGAALDQGHGLVGCLATAGVAASSVARATRRRFKDGGRSWKVLHRPDHRSGNNR</sequence>
<keyword evidence="2" id="KW-1185">Reference proteome</keyword>
<proteinExistence type="predicted"/>
<protein>
    <recommendedName>
        <fullName evidence="3">Secreted protein</fullName>
    </recommendedName>
</protein>
<name>A0ABQ3EF75_9ACTN</name>
<comment type="caution">
    <text evidence="1">The sequence shown here is derived from an EMBL/GenBank/DDBJ whole genome shotgun (WGS) entry which is preliminary data.</text>
</comment>
<reference evidence="2" key="1">
    <citation type="journal article" date="2019" name="Int. J. Syst. Evol. Microbiol.">
        <title>The Global Catalogue of Microorganisms (GCM) 10K type strain sequencing project: providing services to taxonomists for standard genome sequencing and annotation.</title>
        <authorList>
            <consortium name="The Broad Institute Genomics Platform"/>
            <consortium name="The Broad Institute Genome Sequencing Center for Infectious Disease"/>
            <person name="Wu L."/>
            <person name="Ma J."/>
        </authorList>
    </citation>
    <scope>NUCLEOTIDE SEQUENCE [LARGE SCALE GENOMIC DNA]</scope>
    <source>
        <strain evidence="2">JCM 4737</strain>
    </source>
</reference>
<organism evidence="1 2">
    <name type="scientific">Streptomyces chryseus</name>
    <dbReference type="NCBI Taxonomy" id="68186"/>
    <lineage>
        <taxon>Bacteria</taxon>
        <taxon>Bacillati</taxon>
        <taxon>Actinomycetota</taxon>
        <taxon>Actinomycetes</taxon>
        <taxon>Kitasatosporales</taxon>
        <taxon>Streptomycetaceae</taxon>
        <taxon>Streptomyces</taxon>
    </lineage>
</organism>
<evidence type="ECO:0008006" key="3">
    <source>
        <dbReference type="Google" id="ProtNLM"/>
    </source>
</evidence>
<accession>A0ABQ3EF75</accession>
<evidence type="ECO:0000313" key="2">
    <source>
        <dbReference type="Proteomes" id="UP000599437"/>
    </source>
</evidence>